<gene>
    <name evidence="10" type="primary">tolR</name>
    <name evidence="11" type="ORF">A11A3_10801</name>
</gene>
<keyword evidence="12" id="KW-1185">Reference proteome</keyword>
<dbReference type="GO" id="GO:0022857">
    <property type="term" value="F:transmembrane transporter activity"/>
    <property type="evidence" value="ECO:0007669"/>
    <property type="project" value="InterPro"/>
</dbReference>
<evidence type="ECO:0000313" key="12">
    <source>
        <dbReference type="Proteomes" id="UP000010164"/>
    </source>
</evidence>
<dbReference type="NCBIfam" id="TIGR02801">
    <property type="entry name" value="tolR"/>
    <property type="match status" value="1"/>
</dbReference>
<reference evidence="11 12" key="1">
    <citation type="journal article" date="2012" name="J. Bacteriol.">
        <title>Genome Sequence of the Alkane-Degrading Bacterium Alcanivorax hongdengensis Type Strain A-11-3.</title>
        <authorList>
            <person name="Lai Q."/>
            <person name="Shao Z."/>
        </authorList>
    </citation>
    <scope>NUCLEOTIDE SEQUENCE [LARGE SCALE GENOMIC DNA]</scope>
    <source>
        <strain evidence="11 12">A-11-3</strain>
    </source>
</reference>
<dbReference type="HAMAP" id="MF_02203">
    <property type="entry name" value="TolR"/>
    <property type="match status" value="1"/>
</dbReference>
<evidence type="ECO:0000256" key="9">
    <source>
        <dbReference type="ARBA" id="ARBA00023306"/>
    </source>
</evidence>
<evidence type="ECO:0000256" key="3">
    <source>
        <dbReference type="ARBA" id="ARBA00022475"/>
    </source>
</evidence>
<evidence type="ECO:0000313" key="11">
    <source>
        <dbReference type="EMBL" id="EKF73989.1"/>
    </source>
</evidence>
<evidence type="ECO:0000256" key="7">
    <source>
        <dbReference type="ARBA" id="ARBA00022989"/>
    </source>
</evidence>
<dbReference type="GO" id="GO:0015031">
    <property type="term" value="P:protein transport"/>
    <property type="evidence" value="ECO:0007669"/>
    <property type="project" value="InterPro"/>
</dbReference>
<dbReference type="GO" id="GO:0051301">
    <property type="term" value="P:cell division"/>
    <property type="evidence" value="ECO:0007669"/>
    <property type="project" value="UniProtKB-UniRule"/>
</dbReference>
<evidence type="ECO:0000256" key="4">
    <source>
        <dbReference type="ARBA" id="ARBA00022519"/>
    </source>
</evidence>
<comment type="similarity">
    <text evidence="2 10">Belongs to the ExbD/TolR family.</text>
</comment>
<dbReference type="Gene3D" id="3.30.420.270">
    <property type="match status" value="1"/>
</dbReference>
<evidence type="ECO:0000256" key="8">
    <source>
        <dbReference type="ARBA" id="ARBA00023136"/>
    </source>
</evidence>
<dbReference type="Pfam" id="PF02472">
    <property type="entry name" value="ExbD"/>
    <property type="match status" value="1"/>
</dbReference>
<dbReference type="eggNOG" id="COG0848">
    <property type="taxonomic scope" value="Bacteria"/>
</dbReference>
<evidence type="ECO:0000256" key="2">
    <source>
        <dbReference type="ARBA" id="ARBA00005811"/>
    </source>
</evidence>
<comment type="caution">
    <text evidence="11">The sequence shown here is derived from an EMBL/GenBank/DDBJ whole genome shotgun (WGS) entry which is preliminary data.</text>
</comment>
<dbReference type="GO" id="GO:0005886">
    <property type="term" value="C:plasma membrane"/>
    <property type="evidence" value="ECO:0007669"/>
    <property type="project" value="UniProtKB-SubCell"/>
</dbReference>
<evidence type="ECO:0000256" key="1">
    <source>
        <dbReference type="ARBA" id="ARBA00004162"/>
    </source>
</evidence>
<keyword evidence="4 10" id="KW-0997">Cell inner membrane</keyword>
<comment type="function">
    <text evidence="10">Part of the Tol-Pal system, which plays a role in outer membrane invagination during cell division and is important for maintaining outer membrane integrity.</text>
</comment>
<dbReference type="InterPro" id="IPR003400">
    <property type="entry name" value="ExbD"/>
</dbReference>
<accession>L0WAG8</accession>
<dbReference type="PANTHER" id="PTHR30558:SF7">
    <property type="entry name" value="TOL-PAL SYSTEM PROTEIN TOLR"/>
    <property type="match status" value="1"/>
</dbReference>
<dbReference type="PANTHER" id="PTHR30558">
    <property type="entry name" value="EXBD MEMBRANE COMPONENT OF PMF-DRIVEN MACROMOLECULE IMPORT SYSTEM"/>
    <property type="match status" value="1"/>
</dbReference>
<keyword evidence="8 10" id="KW-0472">Membrane</keyword>
<dbReference type="RefSeq" id="WP_008929337.1">
    <property type="nucleotide sequence ID" value="NZ_AMRJ01000016.1"/>
</dbReference>
<protein>
    <recommendedName>
        <fullName evidence="10">Tol-Pal system protein TolR</fullName>
    </recommendedName>
</protein>
<keyword evidence="7 10" id="KW-1133">Transmembrane helix</keyword>
<dbReference type="Proteomes" id="UP000010164">
    <property type="component" value="Unassembled WGS sequence"/>
</dbReference>
<dbReference type="PATRIC" id="fig|1177179.3.peg.2157"/>
<evidence type="ECO:0000256" key="5">
    <source>
        <dbReference type="ARBA" id="ARBA00022618"/>
    </source>
</evidence>
<keyword evidence="6 10" id="KW-0812">Transmembrane</keyword>
<evidence type="ECO:0000256" key="6">
    <source>
        <dbReference type="ARBA" id="ARBA00022692"/>
    </source>
</evidence>
<organism evidence="11 12">
    <name type="scientific">Alcanivorax hongdengensis A-11-3</name>
    <dbReference type="NCBI Taxonomy" id="1177179"/>
    <lineage>
        <taxon>Bacteria</taxon>
        <taxon>Pseudomonadati</taxon>
        <taxon>Pseudomonadota</taxon>
        <taxon>Gammaproteobacteria</taxon>
        <taxon>Oceanospirillales</taxon>
        <taxon>Alcanivoracaceae</taxon>
        <taxon>Alcanivorax</taxon>
    </lineage>
</organism>
<keyword evidence="9 10" id="KW-0131">Cell cycle</keyword>
<dbReference type="OrthoDB" id="9798629at2"/>
<name>L0WAG8_9GAMM</name>
<dbReference type="InterPro" id="IPR014168">
    <property type="entry name" value="Tol-Pal_TolR"/>
</dbReference>
<sequence>MSGVKVRVPRKLVAEMNVVPYIDVMLVLLVIFMTTAPMMTQGINVDLPDTASESIDTTKDQTVIISVARDGNYFINVGGDTRKSANLETVKGHVLSIHKHKPDTLFLVEGDTNVPYGKVVALMGALQGAGITQLGLVTEPQGNDE</sequence>
<keyword evidence="3 10" id="KW-1003">Cell membrane</keyword>
<dbReference type="EMBL" id="AMRJ01000016">
    <property type="protein sequence ID" value="EKF73989.1"/>
    <property type="molecule type" value="Genomic_DNA"/>
</dbReference>
<feature type="transmembrane region" description="Helical" evidence="10">
    <location>
        <begin position="21"/>
        <end position="39"/>
    </location>
</feature>
<comment type="subunit">
    <text evidence="10">The Tol-Pal system is composed of five core proteins: the inner membrane proteins TolA, TolQ and TolR, the periplasmic protein TolB and the outer membrane protein Pal. They form a network linking the inner and outer membranes and the peptidoglycan layer.</text>
</comment>
<evidence type="ECO:0000256" key="10">
    <source>
        <dbReference type="HAMAP-Rule" id="MF_02203"/>
    </source>
</evidence>
<dbReference type="STRING" id="1177179.A11A3_10801"/>
<comment type="subcellular location">
    <subcellularLocation>
        <location evidence="10">Cell inner membrane</location>
        <topology evidence="10">Single-pass membrane protein</topology>
    </subcellularLocation>
    <subcellularLocation>
        <location evidence="1">Cell membrane</location>
        <topology evidence="1">Single-pass membrane protein</topology>
    </subcellularLocation>
</comment>
<dbReference type="AlphaFoldDB" id="L0WAG8"/>
<proteinExistence type="inferred from homology"/>
<keyword evidence="5 10" id="KW-0132">Cell division</keyword>